<dbReference type="PANTHER" id="PTHR43605:SF10">
    <property type="entry name" value="ACYL-COA SYNTHETASE MEDIUM CHAIN FAMILY MEMBER 3"/>
    <property type="match status" value="1"/>
</dbReference>
<dbReference type="EMBL" id="RBZW01000076">
    <property type="protein sequence ID" value="THE63023.1"/>
    <property type="molecule type" value="Genomic_DNA"/>
</dbReference>
<dbReference type="InterPro" id="IPR025110">
    <property type="entry name" value="AMP-bd_C"/>
</dbReference>
<dbReference type="GO" id="GO:0004321">
    <property type="term" value="F:fatty-acyl-CoA synthase activity"/>
    <property type="evidence" value="ECO:0007669"/>
    <property type="project" value="TreeGrafter"/>
</dbReference>
<feature type="domain" description="AMP-binding enzyme C-terminal" evidence="6">
    <location>
        <begin position="458"/>
        <end position="536"/>
    </location>
</feature>
<evidence type="ECO:0000313" key="7">
    <source>
        <dbReference type="EMBL" id="THE63023.1"/>
    </source>
</evidence>
<comment type="caution">
    <text evidence="7">The sequence shown here is derived from an EMBL/GenBank/DDBJ whole genome shotgun (WGS) entry which is preliminary data.</text>
</comment>
<protein>
    <submittedName>
        <fullName evidence="7">AMP-dependent synthetase</fullName>
    </submittedName>
</protein>
<evidence type="ECO:0000259" key="6">
    <source>
        <dbReference type="Pfam" id="PF13193"/>
    </source>
</evidence>
<dbReference type="InterPro" id="IPR045851">
    <property type="entry name" value="AMP-bd_C_sf"/>
</dbReference>
<evidence type="ECO:0000256" key="1">
    <source>
        <dbReference type="ARBA" id="ARBA00006432"/>
    </source>
</evidence>
<dbReference type="Pfam" id="PF13193">
    <property type="entry name" value="AMP-binding_C"/>
    <property type="match status" value="1"/>
</dbReference>
<evidence type="ECO:0000256" key="4">
    <source>
        <dbReference type="ARBA" id="ARBA00022840"/>
    </source>
</evidence>
<organism evidence="7 8">
    <name type="scientific">Salinadaptatus halalkaliphilus</name>
    <dbReference type="NCBI Taxonomy" id="2419781"/>
    <lineage>
        <taxon>Archaea</taxon>
        <taxon>Methanobacteriati</taxon>
        <taxon>Methanobacteriota</taxon>
        <taxon>Stenosarchaea group</taxon>
        <taxon>Halobacteria</taxon>
        <taxon>Halobacteriales</taxon>
        <taxon>Natrialbaceae</taxon>
        <taxon>Salinadaptatus</taxon>
    </lineage>
</organism>
<dbReference type="InterPro" id="IPR051087">
    <property type="entry name" value="Mitochondrial_ACSM"/>
</dbReference>
<dbReference type="InterPro" id="IPR042099">
    <property type="entry name" value="ANL_N_sf"/>
</dbReference>
<sequence length="545" mass="61469">MDVYDHKPLISHYDSWETAHDQFEWDIPERYNIATDLVSSHGDRRGRLALVFEDQDGGVEKYTFYDLDVRSNQIANLLADLGVTRGDRVAVSLPNVPETVLLHFAVYKLGAVIVPLSKLFGTDAMAYRLRDSGSTVLVTNDAGLEKVEDIAELPALETLVSLKADERSDVNLRERYPTYSRSFETVETHRDDDALLIYTSGTTGDPKGVLHSHQYVAGYYPGFEMWNDLDVGDDQLYWSPGDWAWVGSLVAHLYCAWHFGKPYVTRLKGGGFDPKWAFETIERHGITNAFIPPTALKMMMGLGDEIEQYDIDDLDNISTGGEPCGAEVVRWVEDELDATLVDLFGQTEANMLVANAPSWFDIKPGSMGKPVPGRTIELIDDDGEPVDVGEMGEIALRQPDPVIFKRYWNKPEKTEEAFVGDWMCTGDMAEKDDDGYFWYQSRKDDVIITAGYRVGPAEVEETLVEYPDVENAAVVGEEDAERGEIIKAFVKLAGETEPSDDLRNDITQFVKDRLAKYEYPREIEFVESFPTTTTGKVQRRKLREE</sequence>
<keyword evidence="4" id="KW-0067">ATP-binding</keyword>
<keyword evidence="2" id="KW-0436">Ligase</keyword>
<accession>A0A4S3TII0</accession>
<keyword evidence="8" id="KW-1185">Reference proteome</keyword>
<evidence type="ECO:0000313" key="8">
    <source>
        <dbReference type="Proteomes" id="UP000318864"/>
    </source>
</evidence>
<evidence type="ECO:0000256" key="2">
    <source>
        <dbReference type="ARBA" id="ARBA00022598"/>
    </source>
</evidence>
<gene>
    <name evidence="7" type="ORF">D8Y22_21520</name>
</gene>
<evidence type="ECO:0000259" key="5">
    <source>
        <dbReference type="Pfam" id="PF00501"/>
    </source>
</evidence>
<dbReference type="PANTHER" id="PTHR43605">
    <property type="entry name" value="ACYL-COENZYME A SYNTHETASE"/>
    <property type="match status" value="1"/>
</dbReference>
<dbReference type="Pfam" id="PF00501">
    <property type="entry name" value="AMP-binding"/>
    <property type="match status" value="1"/>
</dbReference>
<dbReference type="Gene3D" id="3.30.300.30">
    <property type="match status" value="1"/>
</dbReference>
<reference evidence="7 8" key="1">
    <citation type="submission" date="2018-10" db="EMBL/GenBank/DDBJ databases">
        <title>Natronolimnobius sp. XQ-INN 246 isolated from Inner Mongolia Autonomous Region of China.</title>
        <authorList>
            <person name="Xue Q."/>
        </authorList>
    </citation>
    <scope>NUCLEOTIDE SEQUENCE [LARGE SCALE GENOMIC DNA]</scope>
    <source>
        <strain evidence="7 8">XQ-INN 246</strain>
    </source>
</reference>
<name>A0A4S3TII0_9EURY</name>
<keyword evidence="3" id="KW-0547">Nucleotide-binding</keyword>
<dbReference type="InterPro" id="IPR000873">
    <property type="entry name" value="AMP-dep_synth/lig_dom"/>
</dbReference>
<evidence type="ECO:0000256" key="3">
    <source>
        <dbReference type="ARBA" id="ARBA00022741"/>
    </source>
</evidence>
<dbReference type="GO" id="GO:0006633">
    <property type="term" value="P:fatty acid biosynthetic process"/>
    <property type="evidence" value="ECO:0007669"/>
    <property type="project" value="TreeGrafter"/>
</dbReference>
<dbReference type="SUPFAM" id="SSF56801">
    <property type="entry name" value="Acetyl-CoA synthetase-like"/>
    <property type="match status" value="1"/>
</dbReference>
<comment type="similarity">
    <text evidence="1">Belongs to the ATP-dependent AMP-binding enzyme family.</text>
</comment>
<dbReference type="PROSITE" id="PS00455">
    <property type="entry name" value="AMP_BINDING"/>
    <property type="match status" value="1"/>
</dbReference>
<dbReference type="GO" id="GO:0015645">
    <property type="term" value="F:fatty acid ligase activity"/>
    <property type="evidence" value="ECO:0007669"/>
    <property type="project" value="TreeGrafter"/>
</dbReference>
<dbReference type="OrthoDB" id="193284at2157"/>
<dbReference type="Proteomes" id="UP000318864">
    <property type="component" value="Unassembled WGS sequence"/>
</dbReference>
<proteinExistence type="inferred from homology"/>
<dbReference type="GO" id="GO:0005524">
    <property type="term" value="F:ATP binding"/>
    <property type="evidence" value="ECO:0007669"/>
    <property type="project" value="UniProtKB-KW"/>
</dbReference>
<dbReference type="GO" id="GO:0016405">
    <property type="term" value="F:CoA-ligase activity"/>
    <property type="evidence" value="ECO:0007669"/>
    <property type="project" value="UniProtKB-ARBA"/>
</dbReference>
<dbReference type="RefSeq" id="WP_141466660.1">
    <property type="nucleotide sequence ID" value="NZ_RBZW01000076.1"/>
</dbReference>
<dbReference type="GO" id="GO:0006637">
    <property type="term" value="P:acyl-CoA metabolic process"/>
    <property type="evidence" value="ECO:0007669"/>
    <property type="project" value="TreeGrafter"/>
</dbReference>
<feature type="domain" description="AMP-dependent synthetase/ligase" evidence="5">
    <location>
        <begin position="45"/>
        <end position="408"/>
    </location>
</feature>
<dbReference type="InterPro" id="IPR020845">
    <property type="entry name" value="AMP-binding_CS"/>
</dbReference>
<dbReference type="AlphaFoldDB" id="A0A4S3TII0"/>
<dbReference type="Gene3D" id="3.40.50.12780">
    <property type="entry name" value="N-terminal domain of ligase-like"/>
    <property type="match status" value="1"/>
</dbReference>